<evidence type="ECO:0000313" key="3">
    <source>
        <dbReference type="Proteomes" id="UP000019249"/>
    </source>
</evidence>
<dbReference type="PANTHER" id="PTHR33990:SF5">
    <property type="entry name" value="PHNB-LIKE DOMAIN-CONTAINING PROTEIN"/>
    <property type="match status" value="1"/>
</dbReference>
<dbReference type="Proteomes" id="UP000019249">
    <property type="component" value="Unassembled WGS sequence"/>
</dbReference>
<evidence type="ECO:0000313" key="2">
    <source>
        <dbReference type="EMBL" id="EUJ33601.1"/>
    </source>
</evidence>
<dbReference type="RefSeq" id="WP_036095420.1">
    <property type="nucleotide sequence ID" value="NZ_AODF01000001.1"/>
</dbReference>
<dbReference type="InterPro" id="IPR029068">
    <property type="entry name" value="Glyas_Bleomycin-R_OHBP_Dase"/>
</dbReference>
<protein>
    <recommendedName>
        <fullName evidence="1">PhnB-like domain-containing protein</fullName>
    </recommendedName>
</protein>
<dbReference type="Pfam" id="PF06983">
    <property type="entry name" value="3-dmu-9_3-mt"/>
    <property type="match status" value="1"/>
</dbReference>
<sequence length="152" mass="17132">MANLYPYLNFENTKEALEYYEEVFGATNIMRMPVEKEQAKNFGMPEMSDEALANTTIHGGFTVLGANLFCSDSFGRKLESGNQISIMLDVNSEDEKAAKEADEFFSKIAASNTVDVRMPFESQFWGGKMGEFVDKYGISWMLHSQPYSKLGM</sequence>
<proteinExistence type="predicted"/>
<accession>A0ABP3B2R0</accession>
<dbReference type="InterPro" id="IPR028973">
    <property type="entry name" value="PhnB-like"/>
</dbReference>
<gene>
    <name evidence="2" type="ORF">MFLO_00045</name>
</gene>
<keyword evidence="3" id="KW-1185">Reference proteome</keyword>
<feature type="domain" description="PhnB-like" evidence="1">
    <location>
        <begin position="6"/>
        <end position="141"/>
    </location>
</feature>
<dbReference type="PANTHER" id="PTHR33990">
    <property type="entry name" value="PROTEIN YJDN-RELATED"/>
    <property type="match status" value="1"/>
</dbReference>
<dbReference type="Gene3D" id="3.10.180.10">
    <property type="entry name" value="2,3-Dihydroxybiphenyl 1,2-Dioxygenase, domain 1"/>
    <property type="match status" value="1"/>
</dbReference>
<evidence type="ECO:0000259" key="1">
    <source>
        <dbReference type="Pfam" id="PF06983"/>
    </source>
</evidence>
<name>A0ABP3B2R0_9LIST</name>
<dbReference type="SUPFAM" id="SSF54593">
    <property type="entry name" value="Glyoxalase/Bleomycin resistance protein/Dihydroxybiphenyl dioxygenase"/>
    <property type="match status" value="1"/>
</dbReference>
<reference evidence="2 3" key="1">
    <citation type="journal article" date="2014" name="Int. J. Syst. Evol. Microbiol.">
        <title>Listeria floridensis sp. nov., Listeria aquatica sp. nov., Listeria cornellensis sp. nov., Listeria riparia sp. nov. and Listeria grandensis sp. nov., from agricultural and natural environments.</title>
        <authorList>
            <person name="den Bakker H.C."/>
            <person name="Warchocki S."/>
            <person name="Wright E.M."/>
            <person name="Allred A.F."/>
            <person name="Ahlstrom C."/>
            <person name="Manuel C.S."/>
            <person name="Stasiewicz M.J."/>
            <person name="Burrell A."/>
            <person name="Roof S."/>
            <person name="Strawn L."/>
            <person name="Fortes E.D."/>
            <person name="Nightingale K.K."/>
            <person name="Kephart D."/>
            <person name="Wiedmann M."/>
        </authorList>
    </citation>
    <scope>NUCLEOTIDE SEQUENCE [LARGE SCALE GENOMIC DNA]</scope>
    <source>
        <strain evidence="2 3">FSL S10-1187</strain>
    </source>
</reference>
<dbReference type="EMBL" id="AODF01000001">
    <property type="protein sequence ID" value="EUJ33601.1"/>
    <property type="molecule type" value="Genomic_DNA"/>
</dbReference>
<organism evidence="2 3">
    <name type="scientific">Listeria floridensis FSL S10-1187</name>
    <dbReference type="NCBI Taxonomy" id="1265817"/>
    <lineage>
        <taxon>Bacteria</taxon>
        <taxon>Bacillati</taxon>
        <taxon>Bacillota</taxon>
        <taxon>Bacilli</taxon>
        <taxon>Bacillales</taxon>
        <taxon>Listeriaceae</taxon>
        <taxon>Listeria</taxon>
    </lineage>
</organism>
<comment type="caution">
    <text evidence="2">The sequence shown here is derived from an EMBL/GenBank/DDBJ whole genome shotgun (WGS) entry which is preliminary data.</text>
</comment>
<dbReference type="CDD" id="cd06588">
    <property type="entry name" value="PhnB_like"/>
    <property type="match status" value="1"/>
</dbReference>